<reference evidence="1 2" key="1">
    <citation type="submission" date="2020-08" db="EMBL/GenBank/DDBJ databases">
        <title>A Genomic Blueprint of the Chicken Gut Microbiome.</title>
        <authorList>
            <person name="Gilroy R."/>
            <person name="Ravi A."/>
            <person name="Getino M."/>
            <person name="Pursley I."/>
            <person name="Horton D.L."/>
            <person name="Alikhan N.-F."/>
            <person name="Baker D."/>
            <person name="Gharbi K."/>
            <person name="Hall N."/>
            <person name="Watson M."/>
            <person name="Adriaenssens E.M."/>
            <person name="Foster-Nyarko E."/>
            <person name="Jarju S."/>
            <person name="Secka A."/>
            <person name="Antonio M."/>
            <person name="Oren A."/>
            <person name="Chaudhuri R."/>
            <person name="La Ragione R.M."/>
            <person name="Hildebrand F."/>
            <person name="Pallen M.J."/>
        </authorList>
    </citation>
    <scope>NUCLEOTIDE SEQUENCE [LARGE SCALE GENOMIC DNA]</scope>
    <source>
        <strain evidence="1 2">Sa2BUA9</strain>
    </source>
</reference>
<protein>
    <submittedName>
        <fullName evidence="1">Uncharacterized protein</fullName>
    </submittedName>
</protein>
<proteinExistence type="predicted"/>
<organism evidence="1 2">
    <name type="scientific">Psychrobacillus faecigallinarum</name>
    <dbReference type="NCBI Taxonomy" id="2762235"/>
    <lineage>
        <taxon>Bacteria</taxon>
        <taxon>Bacillati</taxon>
        <taxon>Bacillota</taxon>
        <taxon>Bacilli</taxon>
        <taxon>Bacillales</taxon>
        <taxon>Bacillaceae</taxon>
        <taxon>Psychrobacillus</taxon>
    </lineage>
</organism>
<keyword evidence="2" id="KW-1185">Reference proteome</keyword>
<name>A0ABR8R672_9BACI</name>
<dbReference type="Proteomes" id="UP000640786">
    <property type="component" value="Unassembled WGS sequence"/>
</dbReference>
<dbReference type="RefSeq" id="WP_191696633.1">
    <property type="nucleotide sequence ID" value="NZ_JACSQO010000001.1"/>
</dbReference>
<dbReference type="EMBL" id="JACSQO010000001">
    <property type="protein sequence ID" value="MBD7943299.1"/>
    <property type="molecule type" value="Genomic_DNA"/>
</dbReference>
<evidence type="ECO:0000313" key="2">
    <source>
        <dbReference type="Proteomes" id="UP000640786"/>
    </source>
</evidence>
<sequence>MCIYYIEGKDNEKASTQWRVDANLKINLYKPDKIRKEASEVQMLLFLSDKTKEVEGCTLMNVQTSLRRYTSISNLLYCTS</sequence>
<gene>
    <name evidence="1" type="ORF">H9650_04135</name>
</gene>
<comment type="caution">
    <text evidence="1">The sequence shown here is derived from an EMBL/GenBank/DDBJ whole genome shotgun (WGS) entry which is preliminary data.</text>
</comment>
<evidence type="ECO:0000313" key="1">
    <source>
        <dbReference type="EMBL" id="MBD7943299.1"/>
    </source>
</evidence>
<accession>A0ABR8R672</accession>